<accession>A0AAN7YDN5</accession>
<dbReference type="EMBL" id="JAVRRJ010000001">
    <property type="protein sequence ID" value="KAK5090062.1"/>
    <property type="molecule type" value="Genomic_DNA"/>
</dbReference>
<organism evidence="3 4">
    <name type="scientific">Lithohypha guttulata</name>
    <dbReference type="NCBI Taxonomy" id="1690604"/>
    <lineage>
        <taxon>Eukaryota</taxon>
        <taxon>Fungi</taxon>
        <taxon>Dikarya</taxon>
        <taxon>Ascomycota</taxon>
        <taxon>Pezizomycotina</taxon>
        <taxon>Eurotiomycetes</taxon>
        <taxon>Chaetothyriomycetidae</taxon>
        <taxon>Chaetothyriales</taxon>
        <taxon>Trichomeriaceae</taxon>
        <taxon>Lithohypha</taxon>
    </lineage>
</organism>
<feature type="coiled-coil region" evidence="1">
    <location>
        <begin position="208"/>
        <end position="242"/>
    </location>
</feature>
<protein>
    <submittedName>
        <fullName evidence="3">Uncharacterized protein</fullName>
    </submittedName>
</protein>
<dbReference type="Proteomes" id="UP001309876">
    <property type="component" value="Unassembled WGS sequence"/>
</dbReference>
<feature type="region of interest" description="Disordered" evidence="2">
    <location>
        <begin position="300"/>
        <end position="426"/>
    </location>
</feature>
<evidence type="ECO:0000256" key="2">
    <source>
        <dbReference type="SAM" id="MobiDB-lite"/>
    </source>
</evidence>
<proteinExistence type="predicted"/>
<reference evidence="3 4" key="1">
    <citation type="submission" date="2023-08" db="EMBL/GenBank/DDBJ databases">
        <title>Black Yeasts Isolated from many extreme environments.</title>
        <authorList>
            <person name="Coleine C."/>
            <person name="Stajich J.E."/>
            <person name="Selbmann L."/>
        </authorList>
    </citation>
    <scope>NUCLEOTIDE SEQUENCE [LARGE SCALE GENOMIC DNA]</scope>
    <source>
        <strain evidence="3 4">CCFEE 5910</strain>
    </source>
</reference>
<gene>
    <name evidence="3" type="ORF">LTR05_000231</name>
</gene>
<sequence>MDETRIDAAPTPAHIFAYRAFRGVFYQSPDSSPVRRTEDRIKLESKKENGPIPPTRTSRFATSPVNTKRKGVETDLASLNISLTPKKQKTIPVSPSKSILKKANVPTPRKLGLRDVTVTFKDARASISPELARRGSPQRVRSQPQNNSDVFRSLVSKNAYPTGASIEAAITTMPRKSVPDFDLGAYKAQTEKEIRRLMKYGQKWKEQAKRYETENLNLQTLLADARKQNERLNNRLLQSQQLGAVRSPSLRDQVKRKASLQEKTKELYTIEPHLWRSFESETTQALEKRTARAYATNGYKVDSNVQKTSDPTSRTAEQDVYGRPHQQHHDSQPSYTTTAGAPRSEALKHRTSTPSENRSASRSDSDLSAIERAQSTSRAKDVDVQTPRTNSRALMSLTANTHHRDELRKTHELSQTRAVSNPDPGKAERLAAARLRLQHRRQARGTSISLSPTGTGGSISTQAALATKDLSSITERDNTQVDWVGV</sequence>
<feature type="compositionally biased region" description="Basic and acidic residues" evidence="2">
    <location>
        <begin position="402"/>
        <end position="414"/>
    </location>
</feature>
<keyword evidence="4" id="KW-1185">Reference proteome</keyword>
<feature type="region of interest" description="Disordered" evidence="2">
    <location>
        <begin position="28"/>
        <end position="71"/>
    </location>
</feature>
<feature type="compositionally biased region" description="Basic and acidic residues" evidence="2">
    <location>
        <begin position="33"/>
        <end position="49"/>
    </location>
</feature>
<feature type="compositionally biased region" description="Basic and acidic residues" evidence="2">
    <location>
        <begin position="316"/>
        <end position="331"/>
    </location>
</feature>
<feature type="compositionally biased region" description="Polar residues" evidence="2">
    <location>
        <begin position="386"/>
        <end position="400"/>
    </location>
</feature>
<comment type="caution">
    <text evidence="3">The sequence shown here is derived from an EMBL/GenBank/DDBJ whole genome shotgun (WGS) entry which is preliminary data.</text>
</comment>
<name>A0AAN7YDN5_9EURO</name>
<evidence type="ECO:0000256" key="1">
    <source>
        <dbReference type="SAM" id="Coils"/>
    </source>
</evidence>
<feature type="compositionally biased region" description="Polar residues" evidence="2">
    <location>
        <begin position="303"/>
        <end position="315"/>
    </location>
</feature>
<evidence type="ECO:0000313" key="4">
    <source>
        <dbReference type="Proteomes" id="UP001309876"/>
    </source>
</evidence>
<feature type="compositionally biased region" description="Polar residues" evidence="2">
    <location>
        <begin position="55"/>
        <end position="66"/>
    </location>
</feature>
<evidence type="ECO:0000313" key="3">
    <source>
        <dbReference type="EMBL" id="KAK5090062.1"/>
    </source>
</evidence>
<keyword evidence="1" id="KW-0175">Coiled coil</keyword>
<dbReference type="AlphaFoldDB" id="A0AAN7YDN5"/>